<dbReference type="InterPro" id="IPR036278">
    <property type="entry name" value="Sialidase_sf"/>
</dbReference>
<dbReference type="InterPro" id="IPR011040">
    <property type="entry name" value="Sialidase"/>
</dbReference>
<dbReference type="STRING" id="160488.PP_3852"/>
<dbReference type="PaxDb" id="160488-PP_3852"/>
<reference evidence="2 3" key="1">
    <citation type="journal article" date="2002" name="Environ. Microbiol.">
        <title>Complete genome sequence and comparative analysis of the metabolically versatile Pseudomonas putida KT2440.</title>
        <authorList>
            <person name="Nelson K.E."/>
            <person name="Weinel C."/>
            <person name="Paulsen I.T."/>
            <person name="Dodson R.J."/>
            <person name="Hilbert H."/>
            <person name="Martins dos Santos V.A."/>
            <person name="Fouts D.E."/>
            <person name="Gill S.R."/>
            <person name="Pop M."/>
            <person name="Holmes M."/>
            <person name="Brinkac L."/>
            <person name="Beanan M."/>
            <person name="DeBoy R.T."/>
            <person name="Daugherty S."/>
            <person name="Kolonay J."/>
            <person name="Madupu R."/>
            <person name="Nelson W."/>
            <person name="White O."/>
            <person name="Peterson J."/>
            <person name="Khouri H."/>
            <person name="Hance I."/>
            <person name="Chris Lee P."/>
            <person name="Holtzapple E."/>
            <person name="Scanlan D."/>
            <person name="Tran K."/>
            <person name="Moazzez A."/>
            <person name="Utterback T."/>
            <person name="Rizzo M."/>
            <person name="Lee K."/>
            <person name="Kosack D."/>
            <person name="Moestl D."/>
            <person name="Wedler H."/>
            <person name="Lauber J."/>
            <person name="Stjepandic D."/>
            <person name="Hoheisel J."/>
            <person name="Straetz M."/>
            <person name="Heim S."/>
            <person name="Kiewitz C."/>
            <person name="Eisen J.A."/>
            <person name="Timmis K.N."/>
            <person name="Dusterhoft A."/>
            <person name="Tummler B."/>
            <person name="Fraser C.M."/>
        </authorList>
    </citation>
    <scope>NUCLEOTIDE SEQUENCE [LARGE SCALE GENOMIC DNA]</scope>
    <source>
        <strain evidence="3">ATCC 47054 / DSM 6125 / CFBP 8728 / NCIMB 11950 / KT2440</strain>
    </source>
</reference>
<dbReference type="eggNOG" id="COG4409">
    <property type="taxonomic scope" value="Bacteria"/>
</dbReference>
<dbReference type="Gene3D" id="2.120.10.10">
    <property type="match status" value="1"/>
</dbReference>
<dbReference type="EMBL" id="AE015451">
    <property type="protein sequence ID" value="AAN69446.2"/>
    <property type="molecule type" value="Genomic_DNA"/>
</dbReference>
<dbReference type="Proteomes" id="UP000000556">
    <property type="component" value="Chromosome"/>
</dbReference>
<dbReference type="PANTHER" id="PTHR43752:SF2">
    <property type="entry name" value="BNR_ASP-BOX REPEAT FAMILY PROTEIN"/>
    <property type="match status" value="1"/>
</dbReference>
<dbReference type="OrthoDB" id="6992660at2"/>
<evidence type="ECO:0000313" key="2">
    <source>
        <dbReference type="EMBL" id="AAN69446.2"/>
    </source>
</evidence>
<dbReference type="AlphaFoldDB" id="Q88G73"/>
<dbReference type="SUPFAM" id="SSF50939">
    <property type="entry name" value="Sialidases"/>
    <property type="match status" value="1"/>
</dbReference>
<dbReference type="PATRIC" id="fig|160488.4.peg.4111"/>
<reference evidence="2 3" key="2">
    <citation type="journal article" date="2016" name="Environ. Microbiol.">
        <title>The revisited genome of Pseudomonas putida KT2440 enlightens its value as a robust metabolic chassis.</title>
        <authorList>
            <person name="Belda E."/>
            <person name="van Heck R.G."/>
            <person name="Lopez-Sanchez M.J."/>
            <person name="Cruveiller S."/>
            <person name="Barbe V."/>
            <person name="Fraser C."/>
            <person name="Klenk H.P."/>
            <person name="Petersen J."/>
            <person name="Morgat A."/>
            <person name="Nikel P.I."/>
            <person name="Vallenet D."/>
            <person name="Rouy Z."/>
            <person name="Sekowska A."/>
            <person name="Martins Dos Santos V.A."/>
            <person name="de Lorenzo V."/>
            <person name="Danchin A."/>
            <person name="Medigue C."/>
        </authorList>
    </citation>
    <scope>NUCLEOTIDE SEQUENCE [LARGE SCALE GENOMIC DNA]</scope>
    <source>
        <strain evidence="3">ATCC 47054 / DSM 6125 / CFBP 8728 / NCIMB 11950 / KT2440</strain>
    </source>
</reference>
<organism evidence="2 3">
    <name type="scientific">Pseudomonas putida (strain ATCC 47054 / DSM 6125 / CFBP 8728 / NCIMB 11950 / KT2440)</name>
    <dbReference type="NCBI Taxonomy" id="160488"/>
    <lineage>
        <taxon>Bacteria</taxon>
        <taxon>Pseudomonadati</taxon>
        <taxon>Pseudomonadota</taxon>
        <taxon>Gammaproteobacteria</taxon>
        <taxon>Pseudomonadales</taxon>
        <taxon>Pseudomonadaceae</taxon>
        <taxon>Pseudomonas</taxon>
    </lineage>
</organism>
<evidence type="ECO:0000313" key="3">
    <source>
        <dbReference type="Proteomes" id="UP000000556"/>
    </source>
</evidence>
<dbReference type="RefSeq" id="WP_061405677.1">
    <property type="nucleotide sequence ID" value="NC_002947.4"/>
</dbReference>
<dbReference type="KEGG" id="ppu:PP_3852"/>
<protein>
    <recommendedName>
        <fullName evidence="1">Sialidase domain-containing protein</fullName>
    </recommendedName>
</protein>
<evidence type="ECO:0000259" key="1">
    <source>
        <dbReference type="Pfam" id="PF13088"/>
    </source>
</evidence>
<dbReference type="PANTHER" id="PTHR43752">
    <property type="entry name" value="BNR/ASP-BOX REPEAT FAMILY PROTEIN"/>
    <property type="match status" value="1"/>
</dbReference>
<sequence length="495" mass="55009">MLRHPWKCPDTRKRKKIDGRTACNSGLDSGTRGISCYRGRKGACAIRYRAQPLGLECGISKKKADISQGAAGRSDYLYSRDVDSSPANGSALLYLAKNDPLAPGGDRANRQGTTESNIVSSFDQRPARVYVDSPARIERNTDDPFYRLANRAYQATATIARTGPSRYWTAWRADNTHAAEGPGNFAVLGYSDNGGESVKEYGYLTYSPSHPGNQIVDPMLWTDPKGRLWLFYGVVGNNKLYDGVGGAWAVICDDPNAENPKWGEPFRLSYYGDPRRPVKIEDKWYIAVDGWRFSAEYPPESKDHVGPHIYELDWESQKIKHVSQLPPNNNGQYSGFFETEFVQRSDGSVLALLRSLGSNSQMQYSVSRDLMRTWTPWQDYTVTAPSASSRAWLGRTPSGLLLLCWNNDLVRGTLTVGLSDDDGATYRYKKIIEPDSSIQVSYPVVSFGDDGEILVIYDNGRDSHKQIRIAKVNEHEITSGKSAPSVKVVSDPASL</sequence>
<dbReference type="Pfam" id="PF13088">
    <property type="entry name" value="BNR_2"/>
    <property type="match status" value="1"/>
</dbReference>
<dbReference type="BioCyc" id="PPUT160488:G1G01-4113-MONOMER"/>
<proteinExistence type="predicted"/>
<name>Q88G73_PSEPK</name>
<keyword evidence="3" id="KW-1185">Reference proteome</keyword>
<dbReference type="CDD" id="cd15482">
    <property type="entry name" value="Sialidase_non-viral"/>
    <property type="match status" value="1"/>
</dbReference>
<feature type="domain" description="Sialidase" evidence="1">
    <location>
        <begin position="211"/>
        <end position="453"/>
    </location>
</feature>
<accession>Q88G73</accession>
<gene>
    <name evidence="2" type="ordered locus">PP_3852</name>
</gene>